<comment type="caution">
    <text evidence="3">The sequence shown here is derived from an EMBL/GenBank/DDBJ whole genome shotgun (WGS) entry which is preliminary data.</text>
</comment>
<keyword evidence="4" id="KW-1185">Reference proteome</keyword>
<dbReference type="SUPFAM" id="SSF48295">
    <property type="entry name" value="TrpR-like"/>
    <property type="match status" value="1"/>
</dbReference>
<name>A0A9P7BUC1_RHIOR</name>
<dbReference type="GO" id="GO:0043565">
    <property type="term" value="F:sequence-specific DNA binding"/>
    <property type="evidence" value="ECO:0007669"/>
    <property type="project" value="InterPro"/>
</dbReference>
<dbReference type="InterPro" id="IPR038717">
    <property type="entry name" value="Tc1-like_DDE_dom"/>
</dbReference>
<dbReference type="InterPro" id="IPR010921">
    <property type="entry name" value="Trp_repressor/repl_initiator"/>
</dbReference>
<gene>
    <name evidence="3" type="ORF">G6F64_004096</name>
</gene>
<proteinExistence type="predicted"/>
<dbReference type="OrthoDB" id="2266637at2759"/>
<evidence type="ECO:0000313" key="3">
    <source>
        <dbReference type="EMBL" id="KAG1311053.1"/>
    </source>
</evidence>
<protein>
    <recommendedName>
        <fullName evidence="2">Tc1-like transposase DDE domain-containing protein</fullName>
    </recommendedName>
</protein>
<dbReference type="Proteomes" id="UP000716291">
    <property type="component" value="Unassembled WGS sequence"/>
</dbReference>
<dbReference type="Pfam" id="PF13358">
    <property type="entry name" value="DDE_3"/>
    <property type="match status" value="1"/>
</dbReference>
<evidence type="ECO:0000259" key="2">
    <source>
        <dbReference type="Pfam" id="PF13358"/>
    </source>
</evidence>
<evidence type="ECO:0000256" key="1">
    <source>
        <dbReference type="SAM" id="MobiDB-lite"/>
    </source>
</evidence>
<dbReference type="Gene3D" id="3.30.420.10">
    <property type="entry name" value="Ribonuclease H-like superfamily/Ribonuclease H"/>
    <property type="match status" value="1"/>
</dbReference>
<feature type="domain" description="Tc1-like transposase DDE" evidence="2">
    <location>
        <begin position="137"/>
        <end position="179"/>
    </location>
</feature>
<reference evidence="3" key="1">
    <citation type="journal article" date="2020" name="Microb. Genom.">
        <title>Genetic diversity of clinical and environmental Mucorales isolates obtained from an investigation of mucormycosis cases among solid organ transplant recipients.</title>
        <authorList>
            <person name="Nguyen M.H."/>
            <person name="Kaul D."/>
            <person name="Muto C."/>
            <person name="Cheng S.J."/>
            <person name="Richter R.A."/>
            <person name="Bruno V.M."/>
            <person name="Liu G."/>
            <person name="Beyhan S."/>
            <person name="Sundermann A.J."/>
            <person name="Mounaud S."/>
            <person name="Pasculle A.W."/>
            <person name="Nierman W.C."/>
            <person name="Driscoll E."/>
            <person name="Cumbie R."/>
            <person name="Clancy C.J."/>
            <person name="Dupont C.L."/>
        </authorList>
    </citation>
    <scope>NUCLEOTIDE SEQUENCE</scope>
    <source>
        <strain evidence="3">GL11</strain>
    </source>
</reference>
<accession>A0A9P7BUC1</accession>
<sequence length="215" mass="25019">MNIQFLFENGKGSVVDEYGRSEPMAQLPLESEKELETMQMKKEEKPSSDIIMRETSVKRNYTRYSDQDKVKFFKLLFERCLSVATAATQLGIHVRTAQKWAKQYEKDPESIFEKRSLRLPQPPSNKKRKRGDSVGHAKSRGYHCVYLPSYLPELNPIEQLWSVVKSKVKRNKFLEKETLMTRISEASNSLRLSDFEGIVSHSHKCLDKCRDRQAL</sequence>
<dbReference type="InterPro" id="IPR036397">
    <property type="entry name" value="RNaseH_sf"/>
</dbReference>
<dbReference type="AlphaFoldDB" id="A0A9P7BUC1"/>
<feature type="region of interest" description="Disordered" evidence="1">
    <location>
        <begin position="112"/>
        <end position="136"/>
    </location>
</feature>
<organism evidence="3 4">
    <name type="scientific">Rhizopus oryzae</name>
    <name type="common">Mucormycosis agent</name>
    <name type="synonym">Rhizopus arrhizus var. delemar</name>
    <dbReference type="NCBI Taxonomy" id="64495"/>
    <lineage>
        <taxon>Eukaryota</taxon>
        <taxon>Fungi</taxon>
        <taxon>Fungi incertae sedis</taxon>
        <taxon>Mucoromycota</taxon>
        <taxon>Mucoromycotina</taxon>
        <taxon>Mucoromycetes</taxon>
        <taxon>Mucorales</taxon>
        <taxon>Mucorineae</taxon>
        <taxon>Rhizopodaceae</taxon>
        <taxon>Rhizopus</taxon>
    </lineage>
</organism>
<dbReference type="EMBL" id="JAANQT010000432">
    <property type="protein sequence ID" value="KAG1311053.1"/>
    <property type="molecule type" value="Genomic_DNA"/>
</dbReference>
<evidence type="ECO:0000313" key="4">
    <source>
        <dbReference type="Proteomes" id="UP000716291"/>
    </source>
</evidence>